<proteinExistence type="predicted"/>
<dbReference type="Proteomes" id="UP000324800">
    <property type="component" value="Unassembled WGS sequence"/>
</dbReference>
<evidence type="ECO:0000313" key="2">
    <source>
        <dbReference type="Proteomes" id="UP000324800"/>
    </source>
</evidence>
<protein>
    <submittedName>
        <fullName evidence="1">Uncharacterized protein</fullName>
    </submittedName>
</protein>
<evidence type="ECO:0000313" key="1">
    <source>
        <dbReference type="EMBL" id="KAA6383211.1"/>
    </source>
</evidence>
<dbReference type="AlphaFoldDB" id="A0A5J4VKV4"/>
<organism evidence="1 2">
    <name type="scientific">Streblomastix strix</name>
    <dbReference type="NCBI Taxonomy" id="222440"/>
    <lineage>
        <taxon>Eukaryota</taxon>
        <taxon>Metamonada</taxon>
        <taxon>Preaxostyla</taxon>
        <taxon>Oxymonadida</taxon>
        <taxon>Streblomastigidae</taxon>
        <taxon>Streblomastix</taxon>
    </lineage>
</organism>
<comment type="caution">
    <text evidence="1">The sequence shown here is derived from an EMBL/GenBank/DDBJ whole genome shotgun (WGS) entry which is preliminary data.</text>
</comment>
<gene>
    <name evidence="1" type="ORF">EZS28_021261</name>
</gene>
<accession>A0A5J4VKV4</accession>
<sequence length="45" mass="5094">MSHISVKMSRRPAKITTLIQAIQDHGGIIDEVDPYLISILILQDY</sequence>
<feature type="non-terminal residue" evidence="1">
    <location>
        <position position="1"/>
    </location>
</feature>
<dbReference type="EMBL" id="SNRW01006370">
    <property type="protein sequence ID" value="KAA6383211.1"/>
    <property type="molecule type" value="Genomic_DNA"/>
</dbReference>
<name>A0A5J4VKV4_9EUKA</name>
<reference evidence="1 2" key="1">
    <citation type="submission" date="2019-03" db="EMBL/GenBank/DDBJ databases">
        <title>Single cell metagenomics reveals metabolic interactions within the superorganism composed of flagellate Streblomastix strix and complex community of Bacteroidetes bacteria on its surface.</title>
        <authorList>
            <person name="Treitli S.C."/>
            <person name="Kolisko M."/>
            <person name="Husnik F."/>
            <person name="Keeling P."/>
            <person name="Hampl V."/>
        </authorList>
    </citation>
    <scope>NUCLEOTIDE SEQUENCE [LARGE SCALE GENOMIC DNA]</scope>
    <source>
        <strain evidence="1">ST1C</strain>
    </source>
</reference>